<dbReference type="Proteomes" id="UP000053201">
    <property type="component" value="Unassembled WGS sequence"/>
</dbReference>
<feature type="compositionally biased region" description="Polar residues" evidence="5">
    <location>
        <begin position="296"/>
        <end position="308"/>
    </location>
</feature>
<dbReference type="RefSeq" id="XP_016606490.1">
    <property type="nucleotide sequence ID" value="XM_016757510.1"/>
</dbReference>
<dbReference type="AlphaFoldDB" id="A0A0L0HA66"/>
<keyword evidence="2 4" id="KW-0863">Zinc-finger</keyword>
<dbReference type="SUPFAM" id="SSF144232">
    <property type="entry name" value="HIT/MYND zinc finger-like"/>
    <property type="match status" value="1"/>
</dbReference>
<evidence type="ECO:0000256" key="2">
    <source>
        <dbReference type="ARBA" id="ARBA00022771"/>
    </source>
</evidence>
<feature type="region of interest" description="Disordered" evidence="5">
    <location>
        <begin position="279"/>
        <end position="313"/>
    </location>
</feature>
<keyword evidence="1" id="KW-0479">Metal-binding</keyword>
<feature type="domain" description="MYND-type" evidence="6">
    <location>
        <begin position="332"/>
        <end position="368"/>
    </location>
</feature>
<keyword evidence="3" id="KW-0862">Zinc</keyword>
<keyword evidence="8" id="KW-1185">Reference proteome</keyword>
<feature type="region of interest" description="Disordered" evidence="5">
    <location>
        <begin position="37"/>
        <end position="92"/>
    </location>
</feature>
<dbReference type="EMBL" id="KQ257460">
    <property type="protein sequence ID" value="KNC98450.1"/>
    <property type="molecule type" value="Genomic_DNA"/>
</dbReference>
<gene>
    <name evidence="7" type="ORF">SPPG_09351</name>
</gene>
<dbReference type="PROSITE" id="PS50865">
    <property type="entry name" value="ZF_MYND_2"/>
    <property type="match status" value="1"/>
</dbReference>
<evidence type="ECO:0000259" key="6">
    <source>
        <dbReference type="PROSITE" id="PS50865"/>
    </source>
</evidence>
<dbReference type="GO" id="GO:0008270">
    <property type="term" value="F:zinc ion binding"/>
    <property type="evidence" value="ECO:0007669"/>
    <property type="project" value="UniProtKB-KW"/>
</dbReference>
<dbReference type="eggNOG" id="ENOG502SE5T">
    <property type="taxonomic scope" value="Eukaryota"/>
</dbReference>
<dbReference type="VEuPathDB" id="FungiDB:SPPG_09351"/>
<organism evidence="7 8">
    <name type="scientific">Spizellomyces punctatus (strain DAOM BR117)</name>
    <dbReference type="NCBI Taxonomy" id="645134"/>
    <lineage>
        <taxon>Eukaryota</taxon>
        <taxon>Fungi</taxon>
        <taxon>Fungi incertae sedis</taxon>
        <taxon>Chytridiomycota</taxon>
        <taxon>Chytridiomycota incertae sedis</taxon>
        <taxon>Chytridiomycetes</taxon>
        <taxon>Spizellomycetales</taxon>
        <taxon>Spizellomycetaceae</taxon>
        <taxon>Spizellomyces</taxon>
    </lineage>
</organism>
<dbReference type="Gene3D" id="6.10.140.2220">
    <property type="match status" value="1"/>
</dbReference>
<evidence type="ECO:0000313" key="7">
    <source>
        <dbReference type="EMBL" id="KNC98450.1"/>
    </source>
</evidence>
<evidence type="ECO:0000256" key="4">
    <source>
        <dbReference type="PROSITE-ProRule" id="PRU00134"/>
    </source>
</evidence>
<proteinExistence type="predicted"/>
<feature type="compositionally biased region" description="Basic and acidic residues" evidence="5">
    <location>
        <begin position="283"/>
        <end position="294"/>
    </location>
</feature>
<dbReference type="OrthoDB" id="2163356at2759"/>
<sequence length="395" mass="44549">MATIHSICLGKLKDLQIIRQSVPEWDGPVDARIFQEDEVDDNTQNPGPLMGADDDHLDTASQRRPSSGRRGISTPQTRRPSSTPSATTPLAPPPALITHLNHDACETILLTSKDDPSLPALIVRLTDFVPVKLSKQDGEIMQRKLRRKRGHDEITWPETDISRCPACMHDVERGYLVYERLLAVMEDKYQGLAFRLVPRAMCTSCHDRLFTQLKEAQPPSRSSLLSTGGLRPLADVWNDPDTKAFVCSYSHHWFATLSRMSQKRVRRLEDEDGRYHLQSASSHNDHVGGEEGSRHTAPSSPAMSSDSNIPRIRVDSGDDRLRIGWTICFGICSRCRKPCKWKCSRCWSAYYCGRACQKKDWPVHRSTCHERMAVQGETESNDIVRGDESTETETV</sequence>
<feature type="region of interest" description="Disordered" evidence="5">
    <location>
        <begin position="375"/>
        <end position="395"/>
    </location>
</feature>
<reference evidence="7 8" key="1">
    <citation type="submission" date="2009-08" db="EMBL/GenBank/DDBJ databases">
        <title>The Genome Sequence of Spizellomyces punctatus strain DAOM BR117.</title>
        <authorList>
            <consortium name="The Broad Institute Genome Sequencing Platform"/>
            <person name="Russ C."/>
            <person name="Cuomo C."/>
            <person name="Shea T."/>
            <person name="Young S.K."/>
            <person name="Zeng Q."/>
            <person name="Koehrsen M."/>
            <person name="Haas B."/>
            <person name="Borodovsky M."/>
            <person name="Guigo R."/>
            <person name="Alvarado L."/>
            <person name="Berlin A."/>
            <person name="Bochicchio J."/>
            <person name="Borenstein D."/>
            <person name="Chapman S."/>
            <person name="Chen Z."/>
            <person name="Engels R."/>
            <person name="Freedman E."/>
            <person name="Gellesch M."/>
            <person name="Goldberg J."/>
            <person name="Griggs A."/>
            <person name="Gujja S."/>
            <person name="Heiman D."/>
            <person name="Hepburn T."/>
            <person name="Howarth C."/>
            <person name="Jen D."/>
            <person name="Larson L."/>
            <person name="Lewis B."/>
            <person name="Mehta T."/>
            <person name="Park D."/>
            <person name="Pearson M."/>
            <person name="Roberts A."/>
            <person name="Saif S."/>
            <person name="Shenoy N."/>
            <person name="Sisk P."/>
            <person name="Stolte C."/>
            <person name="Sykes S."/>
            <person name="Thomson T."/>
            <person name="Walk T."/>
            <person name="White J."/>
            <person name="Yandava C."/>
            <person name="Burger G."/>
            <person name="Gray M.W."/>
            <person name="Holland P.W.H."/>
            <person name="King N."/>
            <person name="Lang F.B.F."/>
            <person name="Roger A.J."/>
            <person name="Ruiz-Trillo I."/>
            <person name="Lander E."/>
            <person name="Nusbaum C."/>
        </authorList>
    </citation>
    <scope>NUCLEOTIDE SEQUENCE [LARGE SCALE GENOMIC DNA]</scope>
    <source>
        <strain evidence="7 8">DAOM BR117</strain>
    </source>
</reference>
<dbReference type="GeneID" id="27692476"/>
<evidence type="ECO:0000313" key="8">
    <source>
        <dbReference type="Proteomes" id="UP000053201"/>
    </source>
</evidence>
<evidence type="ECO:0000256" key="5">
    <source>
        <dbReference type="SAM" id="MobiDB-lite"/>
    </source>
</evidence>
<dbReference type="Pfam" id="PF01753">
    <property type="entry name" value="zf-MYND"/>
    <property type="match status" value="1"/>
</dbReference>
<name>A0A0L0HA66_SPIPD</name>
<evidence type="ECO:0000256" key="3">
    <source>
        <dbReference type="ARBA" id="ARBA00022833"/>
    </source>
</evidence>
<feature type="compositionally biased region" description="Low complexity" evidence="5">
    <location>
        <begin position="72"/>
        <end position="89"/>
    </location>
</feature>
<dbReference type="InterPro" id="IPR002893">
    <property type="entry name" value="Znf_MYND"/>
</dbReference>
<accession>A0A0L0HA66</accession>
<protein>
    <recommendedName>
        <fullName evidence="6">MYND-type domain-containing protein</fullName>
    </recommendedName>
</protein>
<dbReference type="InParanoid" id="A0A0L0HA66"/>
<evidence type="ECO:0000256" key="1">
    <source>
        <dbReference type="ARBA" id="ARBA00022723"/>
    </source>
</evidence>